<accession>A0A2Z6LVA9</accession>
<feature type="compositionally biased region" description="Basic residues" evidence="1">
    <location>
        <begin position="1"/>
        <end position="16"/>
    </location>
</feature>
<dbReference type="AlphaFoldDB" id="A0A2Z6LVA9"/>
<gene>
    <name evidence="2" type="ORF">TSUD_40320</name>
</gene>
<evidence type="ECO:0000313" key="2">
    <source>
        <dbReference type="EMBL" id="GAU23554.1"/>
    </source>
</evidence>
<dbReference type="Proteomes" id="UP000242715">
    <property type="component" value="Unassembled WGS sequence"/>
</dbReference>
<proteinExistence type="predicted"/>
<sequence>MNTATKKKGPAKKTATKTKQNDTMKVPARKTATKTEHNESGPAMNTKKKGATKMKKKKANRNNEEEDEEEETLSVCWVPFVGMLCLYVWG</sequence>
<evidence type="ECO:0000256" key="1">
    <source>
        <dbReference type="SAM" id="MobiDB-lite"/>
    </source>
</evidence>
<feature type="compositionally biased region" description="Basic residues" evidence="1">
    <location>
        <begin position="46"/>
        <end position="60"/>
    </location>
</feature>
<organism evidence="2 3">
    <name type="scientific">Trifolium subterraneum</name>
    <name type="common">Subterranean clover</name>
    <dbReference type="NCBI Taxonomy" id="3900"/>
    <lineage>
        <taxon>Eukaryota</taxon>
        <taxon>Viridiplantae</taxon>
        <taxon>Streptophyta</taxon>
        <taxon>Embryophyta</taxon>
        <taxon>Tracheophyta</taxon>
        <taxon>Spermatophyta</taxon>
        <taxon>Magnoliopsida</taxon>
        <taxon>eudicotyledons</taxon>
        <taxon>Gunneridae</taxon>
        <taxon>Pentapetalae</taxon>
        <taxon>rosids</taxon>
        <taxon>fabids</taxon>
        <taxon>Fabales</taxon>
        <taxon>Fabaceae</taxon>
        <taxon>Papilionoideae</taxon>
        <taxon>50 kb inversion clade</taxon>
        <taxon>NPAAA clade</taxon>
        <taxon>Hologalegina</taxon>
        <taxon>IRL clade</taxon>
        <taxon>Trifolieae</taxon>
        <taxon>Trifolium</taxon>
    </lineage>
</organism>
<dbReference type="EMBL" id="DF973271">
    <property type="protein sequence ID" value="GAU23554.1"/>
    <property type="molecule type" value="Genomic_DNA"/>
</dbReference>
<evidence type="ECO:0000313" key="3">
    <source>
        <dbReference type="Proteomes" id="UP000242715"/>
    </source>
</evidence>
<name>A0A2Z6LVA9_TRISU</name>
<keyword evidence="3" id="KW-1185">Reference proteome</keyword>
<protein>
    <submittedName>
        <fullName evidence="2">Uncharacterized protein</fullName>
    </submittedName>
</protein>
<reference evidence="3" key="1">
    <citation type="journal article" date="2017" name="Front. Plant Sci.">
        <title>Climate Clever Clovers: New Paradigm to Reduce the Environmental Footprint of Ruminants by Breeding Low Methanogenic Forages Utilizing Haplotype Variation.</title>
        <authorList>
            <person name="Kaur P."/>
            <person name="Appels R."/>
            <person name="Bayer P.E."/>
            <person name="Keeble-Gagnere G."/>
            <person name="Wang J."/>
            <person name="Hirakawa H."/>
            <person name="Shirasawa K."/>
            <person name="Vercoe P."/>
            <person name="Stefanova K."/>
            <person name="Durmic Z."/>
            <person name="Nichols P."/>
            <person name="Revell C."/>
            <person name="Isobe S.N."/>
            <person name="Edwards D."/>
            <person name="Erskine W."/>
        </authorList>
    </citation>
    <scope>NUCLEOTIDE SEQUENCE [LARGE SCALE GENOMIC DNA]</scope>
    <source>
        <strain evidence="3">cv. Daliak</strain>
    </source>
</reference>
<feature type="region of interest" description="Disordered" evidence="1">
    <location>
        <begin position="1"/>
        <end position="72"/>
    </location>
</feature>